<name>A0ABN8RKB3_9CNID</name>
<accession>A0ABN8RKB3</accession>
<reference evidence="2 3" key="1">
    <citation type="submission" date="2022-05" db="EMBL/GenBank/DDBJ databases">
        <authorList>
            <consortium name="Genoscope - CEA"/>
            <person name="William W."/>
        </authorList>
    </citation>
    <scope>NUCLEOTIDE SEQUENCE [LARGE SCALE GENOMIC DNA]</scope>
</reference>
<dbReference type="Proteomes" id="UP001159405">
    <property type="component" value="Unassembled WGS sequence"/>
</dbReference>
<feature type="non-terminal residue" evidence="2">
    <location>
        <position position="1"/>
    </location>
</feature>
<dbReference type="EMBL" id="CALNXK010000248">
    <property type="protein sequence ID" value="CAH3179009.1"/>
    <property type="molecule type" value="Genomic_DNA"/>
</dbReference>
<sequence length="419" mass="47444">CVLKYNFDGPEHSFEVAPHGNSKGRTGYMRTMPSTLDLLRKEEQSYTPKVAVEVVDDANGGIMEADSAGSLPRNRQQASNYRRTVSGSNERRRKNVKGLRDELSVMEMCFNQSRTPETAFVRKVQGAPDTMCVLASDYQLRELERNATKPEAFKIVSVDPTFNLGAFDVTVMTFEHGLVINKRTGKHPVIMGPILVHRRKQFSRFSNYFYFMSSLVELKPSLSEIQAFGTDGETALQQGLSKPCTNPRLLRCFGHFKRNCGDKLTTLGVPKQFQSAFIGDIFGYNIGSTHHEGLVDSDSEEVFDAKLLSLETWNNLEVNANPLKVPSFHQWFCKNKAKEMKEHMLPALRTEVGLGSPPEPYYQNKSESMNEVIKGQVQYQESELPEFIKKVSCIGERHKDLLRKAVARTGEWELRPGFR</sequence>
<proteinExistence type="predicted"/>
<keyword evidence="3" id="KW-1185">Reference proteome</keyword>
<comment type="caution">
    <text evidence="2">The sequence shown here is derived from an EMBL/GenBank/DDBJ whole genome shotgun (WGS) entry which is preliminary data.</text>
</comment>
<evidence type="ECO:0008006" key="4">
    <source>
        <dbReference type="Google" id="ProtNLM"/>
    </source>
</evidence>
<evidence type="ECO:0000256" key="1">
    <source>
        <dbReference type="SAM" id="MobiDB-lite"/>
    </source>
</evidence>
<feature type="non-terminal residue" evidence="2">
    <location>
        <position position="419"/>
    </location>
</feature>
<organism evidence="2 3">
    <name type="scientific">Porites lobata</name>
    <dbReference type="NCBI Taxonomy" id="104759"/>
    <lineage>
        <taxon>Eukaryota</taxon>
        <taxon>Metazoa</taxon>
        <taxon>Cnidaria</taxon>
        <taxon>Anthozoa</taxon>
        <taxon>Hexacorallia</taxon>
        <taxon>Scleractinia</taxon>
        <taxon>Fungiina</taxon>
        <taxon>Poritidae</taxon>
        <taxon>Porites</taxon>
    </lineage>
</organism>
<evidence type="ECO:0000313" key="3">
    <source>
        <dbReference type="Proteomes" id="UP001159405"/>
    </source>
</evidence>
<feature type="compositionally biased region" description="Polar residues" evidence="1">
    <location>
        <begin position="73"/>
        <end position="88"/>
    </location>
</feature>
<evidence type="ECO:0000313" key="2">
    <source>
        <dbReference type="EMBL" id="CAH3179009.1"/>
    </source>
</evidence>
<feature type="region of interest" description="Disordered" evidence="1">
    <location>
        <begin position="63"/>
        <end position="96"/>
    </location>
</feature>
<protein>
    <recommendedName>
        <fullName evidence="4">MULE transposase domain-containing protein</fullName>
    </recommendedName>
</protein>
<gene>
    <name evidence="2" type="ORF">PLOB_00021186</name>
</gene>